<protein>
    <recommendedName>
        <fullName evidence="5">Transposase</fullName>
    </recommendedName>
</protein>
<sequence>MDERTAAYRAAEESLEQAREALREEIVRNLSERNAAPGKIAAHSPYDRNHIRRIGVQAGVPPLRDKTVRSNKTSN</sequence>
<evidence type="ECO:0000256" key="1">
    <source>
        <dbReference type="SAM" id="Coils"/>
    </source>
</evidence>
<evidence type="ECO:0000256" key="2">
    <source>
        <dbReference type="SAM" id="MobiDB-lite"/>
    </source>
</evidence>
<feature type="coiled-coil region" evidence="1">
    <location>
        <begin position="1"/>
        <end position="32"/>
    </location>
</feature>
<comment type="caution">
    <text evidence="3">The sequence shown here is derived from an EMBL/GenBank/DDBJ whole genome shotgun (WGS) entry which is preliminary data.</text>
</comment>
<dbReference type="AlphaFoldDB" id="A0A367EUI1"/>
<organism evidence="3 4">
    <name type="scientific">Streptomyces reniochalinae</name>
    <dbReference type="NCBI Taxonomy" id="2250578"/>
    <lineage>
        <taxon>Bacteria</taxon>
        <taxon>Bacillati</taxon>
        <taxon>Actinomycetota</taxon>
        <taxon>Actinomycetes</taxon>
        <taxon>Kitasatosporales</taxon>
        <taxon>Streptomycetaceae</taxon>
        <taxon>Streptomyces</taxon>
    </lineage>
</organism>
<gene>
    <name evidence="3" type="ORF">DQ392_08695</name>
</gene>
<dbReference type="EMBL" id="QOIM01000026">
    <property type="protein sequence ID" value="RCG21776.1"/>
    <property type="molecule type" value="Genomic_DNA"/>
</dbReference>
<name>A0A367EUI1_9ACTN</name>
<evidence type="ECO:0000313" key="4">
    <source>
        <dbReference type="Proteomes" id="UP000253507"/>
    </source>
</evidence>
<reference evidence="3 4" key="1">
    <citation type="submission" date="2018-06" db="EMBL/GenBank/DDBJ databases">
        <title>Streptomyces reniochalinae sp. nov. and Streptomyces diacarnus sp. nov. from marine sponges.</title>
        <authorList>
            <person name="Li L."/>
        </authorList>
    </citation>
    <scope>NUCLEOTIDE SEQUENCE [LARGE SCALE GENOMIC DNA]</scope>
    <source>
        <strain evidence="3 4">LHW50302</strain>
    </source>
</reference>
<feature type="region of interest" description="Disordered" evidence="2">
    <location>
        <begin position="33"/>
        <end position="75"/>
    </location>
</feature>
<keyword evidence="1" id="KW-0175">Coiled coil</keyword>
<dbReference type="Proteomes" id="UP000253507">
    <property type="component" value="Unassembled WGS sequence"/>
</dbReference>
<evidence type="ECO:0008006" key="5">
    <source>
        <dbReference type="Google" id="ProtNLM"/>
    </source>
</evidence>
<keyword evidence="4" id="KW-1185">Reference proteome</keyword>
<proteinExistence type="predicted"/>
<evidence type="ECO:0000313" key="3">
    <source>
        <dbReference type="EMBL" id="RCG21776.1"/>
    </source>
</evidence>
<accession>A0A367EUI1</accession>